<organism evidence="1 2">
    <name type="scientific">Candidatus Komeilibacteria bacterium CG_4_10_14_0_2_um_filter_37_10</name>
    <dbReference type="NCBI Taxonomy" id="1974470"/>
    <lineage>
        <taxon>Bacteria</taxon>
        <taxon>Candidatus Komeiliibacteriota</taxon>
    </lineage>
</organism>
<gene>
    <name evidence="1" type="ORF">COX77_01915</name>
</gene>
<protein>
    <submittedName>
        <fullName evidence="1">Uncharacterized protein</fullName>
    </submittedName>
</protein>
<feature type="non-terminal residue" evidence="1">
    <location>
        <position position="60"/>
    </location>
</feature>
<dbReference type="Proteomes" id="UP000230405">
    <property type="component" value="Unassembled WGS sequence"/>
</dbReference>
<comment type="caution">
    <text evidence="1">The sequence shown here is derived from an EMBL/GenBank/DDBJ whole genome shotgun (WGS) entry which is preliminary data.</text>
</comment>
<accession>A0A2M7VFT9</accession>
<dbReference type="EMBL" id="PFPO01000037">
    <property type="protein sequence ID" value="PIZ99292.1"/>
    <property type="molecule type" value="Genomic_DNA"/>
</dbReference>
<evidence type="ECO:0000313" key="2">
    <source>
        <dbReference type="Proteomes" id="UP000230405"/>
    </source>
</evidence>
<sequence length="60" mass="6640">MKVIFDLEKDDFHKLECMQEAVNKRLGITPSIILPMEEAVLLGIINGLNAQFGISIPVEG</sequence>
<proteinExistence type="predicted"/>
<evidence type="ECO:0000313" key="1">
    <source>
        <dbReference type="EMBL" id="PIZ99292.1"/>
    </source>
</evidence>
<dbReference type="AlphaFoldDB" id="A0A2M7VFT9"/>
<name>A0A2M7VFT9_9BACT</name>
<reference evidence="2" key="1">
    <citation type="submission" date="2017-09" db="EMBL/GenBank/DDBJ databases">
        <title>Depth-based differentiation of microbial function through sediment-hosted aquifers and enrichment of novel symbionts in the deep terrestrial subsurface.</title>
        <authorList>
            <person name="Probst A.J."/>
            <person name="Ladd B."/>
            <person name="Jarett J.K."/>
            <person name="Geller-Mcgrath D.E."/>
            <person name="Sieber C.M.K."/>
            <person name="Emerson J.B."/>
            <person name="Anantharaman K."/>
            <person name="Thomas B.C."/>
            <person name="Malmstrom R."/>
            <person name="Stieglmeier M."/>
            <person name="Klingl A."/>
            <person name="Woyke T."/>
            <person name="Ryan C.M."/>
            <person name="Banfield J.F."/>
        </authorList>
    </citation>
    <scope>NUCLEOTIDE SEQUENCE [LARGE SCALE GENOMIC DNA]</scope>
</reference>